<dbReference type="Gene3D" id="3.10.10.10">
    <property type="entry name" value="HIV Type 1 Reverse Transcriptase, subunit A, domain 1"/>
    <property type="match status" value="1"/>
</dbReference>
<dbReference type="EMBL" id="JAJFAZ020000008">
    <property type="protein sequence ID" value="KAI5313520.1"/>
    <property type="molecule type" value="Genomic_DNA"/>
</dbReference>
<dbReference type="SUPFAM" id="SSF56672">
    <property type="entry name" value="DNA/RNA polymerases"/>
    <property type="match status" value="1"/>
</dbReference>
<keyword evidence="3" id="KW-1185">Reference proteome</keyword>
<comment type="caution">
    <text evidence="2">The sequence shown here is derived from an EMBL/GenBank/DDBJ whole genome shotgun (WGS) entry which is preliminary data.</text>
</comment>
<evidence type="ECO:0000313" key="3">
    <source>
        <dbReference type="Proteomes" id="UP001054821"/>
    </source>
</evidence>
<dbReference type="AlphaFoldDB" id="A0AAD4UVC1"/>
<feature type="compositionally biased region" description="Basic residues" evidence="1">
    <location>
        <begin position="7"/>
        <end position="21"/>
    </location>
</feature>
<name>A0AAD4UVC1_PRUDU</name>
<accession>A0AAD4UVC1</accession>
<reference evidence="2 3" key="1">
    <citation type="journal article" date="2022" name="G3 (Bethesda)">
        <title>Whole-genome sequence and methylome profiling of the almond [Prunus dulcis (Mill.) D.A. Webb] cultivar 'Nonpareil'.</title>
        <authorList>
            <person name="D'Amico-Willman K.M."/>
            <person name="Ouma W.Z."/>
            <person name="Meulia T."/>
            <person name="Sideli G.M."/>
            <person name="Gradziel T.M."/>
            <person name="Fresnedo-Ramirez J."/>
        </authorList>
    </citation>
    <scope>NUCLEOTIDE SEQUENCE [LARGE SCALE GENOMIC DNA]</scope>
    <source>
        <strain evidence="2">Clone GOH B32 T37-40</strain>
    </source>
</reference>
<gene>
    <name evidence="2" type="ORF">L3X38_042696</name>
</gene>
<protein>
    <submittedName>
        <fullName evidence="2">Uncharacterized protein</fullName>
    </submittedName>
</protein>
<feature type="region of interest" description="Disordered" evidence="1">
    <location>
        <begin position="1"/>
        <end position="38"/>
    </location>
</feature>
<proteinExistence type="predicted"/>
<evidence type="ECO:0000313" key="2">
    <source>
        <dbReference type="EMBL" id="KAI5313520.1"/>
    </source>
</evidence>
<sequence>MALITRHCPHLKGKKSKKKTLKVTWDDSGGNDSEQNSSETANFCLIAKDDEDQVQGIHLEVSPEEEWKPEEDVKLVPIDPDKPERKAPDRLAPKLRGKGRACSLPLEQQRRICMVAIRHARHRSQDNLQKRCNFALKRVAIIEAKIDKLLAVGFIEEVSYEKWLANIVLVAKKDKSL</sequence>
<dbReference type="InterPro" id="IPR043502">
    <property type="entry name" value="DNA/RNA_pol_sf"/>
</dbReference>
<organism evidence="2 3">
    <name type="scientific">Prunus dulcis</name>
    <name type="common">Almond</name>
    <name type="synonym">Amygdalus dulcis</name>
    <dbReference type="NCBI Taxonomy" id="3755"/>
    <lineage>
        <taxon>Eukaryota</taxon>
        <taxon>Viridiplantae</taxon>
        <taxon>Streptophyta</taxon>
        <taxon>Embryophyta</taxon>
        <taxon>Tracheophyta</taxon>
        <taxon>Spermatophyta</taxon>
        <taxon>Magnoliopsida</taxon>
        <taxon>eudicotyledons</taxon>
        <taxon>Gunneridae</taxon>
        <taxon>Pentapetalae</taxon>
        <taxon>rosids</taxon>
        <taxon>fabids</taxon>
        <taxon>Rosales</taxon>
        <taxon>Rosaceae</taxon>
        <taxon>Amygdaloideae</taxon>
        <taxon>Amygdaleae</taxon>
        <taxon>Prunus</taxon>
    </lineage>
</organism>
<dbReference type="Proteomes" id="UP001054821">
    <property type="component" value="Chromosome 8"/>
</dbReference>
<evidence type="ECO:0000256" key="1">
    <source>
        <dbReference type="SAM" id="MobiDB-lite"/>
    </source>
</evidence>